<proteinExistence type="predicted"/>
<sequence length="139" mass="15596">MPDGMYSQSFNGGPAVDQVAIRPSTNIASNACSLGALVWEMATGEHHSINTQEDLEERPLSIPTFHEFIQMCFDLEDWSPLSSIASRTPVFRHFIRMCFEPAVTGLGYHQLVESSFIRDACERTTLAQLLMQCAVFEQH</sequence>
<name>A0AAD6X7T4_9AGAR</name>
<keyword evidence="2" id="KW-1185">Reference proteome</keyword>
<dbReference type="AlphaFoldDB" id="A0AAD6X7T4"/>
<reference evidence="1" key="1">
    <citation type="submission" date="2023-03" db="EMBL/GenBank/DDBJ databases">
        <title>Massive genome expansion in bonnet fungi (Mycena s.s.) driven by repeated elements and novel gene families across ecological guilds.</title>
        <authorList>
            <consortium name="Lawrence Berkeley National Laboratory"/>
            <person name="Harder C.B."/>
            <person name="Miyauchi S."/>
            <person name="Viragh M."/>
            <person name="Kuo A."/>
            <person name="Thoen E."/>
            <person name="Andreopoulos B."/>
            <person name="Lu D."/>
            <person name="Skrede I."/>
            <person name="Drula E."/>
            <person name="Henrissat B."/>
            <person name="Morin E."/>
            <person name="Kohler A."/>
            <person name="Barry K."/>
            <person name="LaButti K."/>
            <person name="Morin E."/>
            <person name="Salamov A."/>
            <person name="Lipzen A."/>
            <person name="Mereny Z."/>
            <person name="Hegedus B."/>
            <person name="Baldrian P."/>
            <person name="Stursova M."/>
            <person name="Weitz H."/>
            <person name="Taylor A."/>
            <person name="Grigoriev I.V."/>
            <person name="Nagy L.G."/>
            <person name="Martin F."/>
            <person name="Kauserud H."/>
        </authorList>
    </citation>
    <scope>NUCLEOTIDE SEQUENCE</scope>
    <source>
        <strain evidence="1">CBHHK200</strain>
    </source>
</reference>
<accession>A0AAD6X7T4</accession>
<protein>
    <recommendedName>
        <fullName evidence="3">Protein kinase domain-containing protein</fullName>
    </recommendedName>
</protein>
<dbReference type="Proteomes" id="UP001218188">
    <property type="component" value="Unassembled WGS sequence"/>
</dbReference>
<dbReference type="EMBL" id="JARJCM010000013">
    <property type="protein sequence ID" value="KAJ7042248.1"/>
    <property type="molecule type" value="Genomic_DNA"/>
</dbReference>
<evidence type="ECO:0000313" key="1">
    <source>
        <dbReference type="EMBL" id="KAJ7042248.1"/>
    </source>
</evidence>
<gene>
    <name evidence="1" type="ORF">C8F04DRAFT_1390696</name>
</gene>
<evidence type="ECO:0000313" key="2">
    <source>
        <dbReference type="Proteomes" id="UP001218188"/>
    </source>
</evidence>
<comment type="caution">
    <text evidence="1">The sequence shown here is derived from an EMBL/GenBank/DDBJ whole genome shotgun (WGS) entry which is preliminary data.</text>
</comment>
<evidence type="ECO:0008006" key="3">
    <source>
        <dbReference type="Google" id="ProtNLM"/>
    </source>
</evidence>
<organism evidence="1 2">
    <name type="scientific">Mycena alexandri</name>
    <dbReference type="NCBI Taxonomy" id="1745969"/>
    <lineage>
        <taxon>Eukaryota</taxon>
        <taxon>Fungi</taxon>
        <taxon>Dikarya</taxon>
        <taxon>Basidiomycota</taxon>
        <taxon>Agaricomycotina</taxon>
        <taxon>Agaricomycetes</taxon>
        <taxon>Agaricomycetidae</taxon>
        <taxon>Agaricales</taxon>
        <taxon>Marasmiineae</taxon>
        <taxon>Mycenaceae</taxon>
        <taxon>Mycena</taxon>
    </lineage>
</organism>